<organism evidence="1">
    <name type="scientific">Podoviridae sp. ctDwO1</name>
    <dbReference type="NCBI Taxonomy" id="2827726"/>
    <lineage>
        <taxon>Viruses</taxon>
        <taxon>Duplodnaviria</taxon>
        <taxon>Heunggongvirae</taxon>
        <taxon>Uroviricota</taxon>
        <taxon>Caudoviricetes</taxon>
    </lineage>
</organism>
<evidence type="ECO:0000313" key="1">
    <source>
        <dbReference type="EMBL" id="DAF60191.1"/>
    </source>
</evidence>
<reference evidence="1" key="1">
    <citation type="journal article" date="2021" name="Proc. Natl. Acad. Sci. U.S.A.">
        <title>A Catalog of Tens of Thousands of Viruses from Human Metagenomes Reveals Hidden Associations with Chronic Diseases.</title>
        <authorList>
            <person name="Tisza M.J."/>
            <person name="Buck C.B."/>
        </authorList>
    </citation>
    <scope>NUCLEOTIDE SEQUENCE</scope>
    <source>
        <strain evidence="1">CtDwO1</strain>
    </source>
</reference>
<protein>
    <submittedName>
        <fullName evidence="1">Uncharacterized protein</fullName>
    </submittedName>
</protein>
<proteinExistence type="predicted"/>
<accession>A0A8S5TB26</accession>
<dbReference type="EMBL" id="BK032784">
    <property type="protein sequence ID" value="DAF60191.1"/>
    <property type="molecule type" value="Genomic_DNA"/>
</dbReference>
<sequence length="55" mass="6445">MEKPKKYEFCKTDIKSIIFELEKADGMYAKIKTLSASNRRYSINKLLTKLKSKLT</sequence>
<name>A0A8S5TB26_9CAUD</name>